<dbReference type="Gene3D" id="2.60.220.20">
    <property type="entry name" value="putative beta-Galactosidase from caulobacter crescentus"/>
    <property type="match status" value="1"/>
</dbReference>
<organism evidence="3 4">
    <name type="scientific">Longibaculum muris</name>
    <dbReference type="NCBI Taxonomy" id="1796628"/>
    <lineage>
        <taxon>Bacteria</taxon>
        <taxon>Bacillati</taxon>
        <taxon>Bacillota</taxon>
        <taxon>Erysipelotrichia</taxon>
        <taxon>Erysipelotrichales</taxon>
        <taxon>Coprobacillaceae</taxon>
        <taxon>Longibaculum</taxon>
    </lineage>
</organism>
<dbReference type="InterPro" id="IPR040719">
    <property type="entry name" value="DUF5597"/>
</dbReference>
<proteinExistence type="inferred from homology"/>
<dbReference type="GeneID" id="98913917"/>
<dbReference type="PANTHER" id="PTHR23421">
    <property type="entry name" value="BETA-GALACTOSIDASE RELATED"/>
    <property type="match status" value="1"/>
</dbReference>
<evidence type="ECO:0000256" key="1">
    <source>
        <dbReference type="ARBA" id="ARBA00009809"/>
    </source>
</evidence>
<gene>
    <name evidence="3" type="ORF">EDD60_10189</name>
</gene>
<dbReference type="RefSeq" id="WP_066446032.1">
    <property type="nucleotide sequence ID" value="NZ_JANKBF010000001.1"/>
</dbReference>
<keyword evidence="4" id="KW-1185">Reference proteome</keyword>
<dbReference type="SUPFAM" id="SSF51445">
    <property type="entry name" value="(Trans)glycosidases"/>
    <property type="match status" value="1"/>
</dbReference>
<dbReference type="EMBL" id="SMCQ01000001">
    <property type="protein sequence ID" value="TCW02787.1"/>
    <property type="molecule type" value="Genomic_DNA"/>
</dbReference>
<evidence type="ECO:0000313" key="4">
    <source>
        <dbReference type="Proteomes" id="UP000295515"/>
    </source>
</evidence>
<dbReference type="PROSITE" id="PS50035">
    <property type="entry name" value="PLD"/>
    <property type="match status" value="1"/>
</dbReference>
<dbReference type="GO" id="GO:0004553">
    <property type="term" value="F:hydrolase activity, hydrolyzing O-glycosyl compounds"/>
    <property type="evidence" value="ECO:0007669"/>
    <property type="project" value="InterPro"/>
</dbReference>
<reference evidence="3 4" key="1">
    <citation type="submission" date="2019-03" db="EMBL/GenBank/DDBJ databases">
        <title>Genomic Encyclopedia of Type Strains, Phase IV (KMG-IV): sequencing the most valuable type-strain genomes for metagenomic binning, comparative biology and taxonomic classification.</title>
        <authorList>
            <person name="Goeker M."/>
        </authorList>
    </citation>
    <scope>NUCLEOTIDE SEQUENCE [LARGE SCALE GENOMIC DNA]</scope>
    <source>
        <strain evidence="3 4">DSM 29487</strain>
    </source>
</reference>
<comment type="similarity">
    <text evidence="1">Belongs to the glycosyl hydrolase 35 family.</text>
</comment>
<dbReference type="AlphaFoldDB" id="A0A4R3ZB15"/>
<dbReference type="GO" id="GO:0005975">
    <property type="term" value="P:carbohydrate metabolic process"/>
    <property type="evidence" value="ECO:0007669"/>
    <property type="project" value="InterPro"/>
</dbReference>
<dbReference type="InterPro" id="IPR001944">
    <property type="entry name" value="Glycoside_Hdrlase_35"/>
</dbReference>
<accession>A0A4R3ZB15</accession>
<evidence type="ECO:0000313" key="3">
    <source>
        <dbReference type="EMBL" id="TCW02787.1"/>
    </source>
</evidence>
<dbReference type="Proteomes" id="UP000295515">
    <property type="component" value="Unassembled WGS sequence"/>
</dbReference>
<dbReference type="Gene3D" id="3.20.20.80">
    <property type="entry name" value="Glycosidases"/>
    <property type="match status" value="1"/>
</dbReference>
<dbReference type="GO" id="GO:0006793">
    <property type="term" value="P:phosphorus metabolic process"/>
    <property type="evidence" value="ECO:0007669"/>
    <property type="project" value="UniProtKB-ARBA"/>
</dbReference>
<evidence type="ECO:0000259" key="2">
    <source>
        <dbReference type="PROSITE" id="PS50035"/>
    </source>
</evidence>
<dbReference type="InterPro" id="IPR017853">
    <property type="entry name" value="GH"/>
</dbReference>
<sequence>MSIPHIEDYYHTKVLMVDDQPFLAYAGEIHNSNCSQVDYFREHVLPKINHLGLNTVILPVYWEQIEKEEGQFDFHVFDEVIDLLRKENLKAVVLWFGLWKNAKSSYIPAWMKENRKTYPFIKKEDQTPIYTITPLCQEAIEKDGYAFFKLMEHIKEKDQGHQTVIMVQVENEIGCLSTNRDYSEEANAMFAQEIPSDMQTLMSKKGTWEECFQADSHEMFMAYHFAKAIEYIAQCGKRIYPLPLIVNVWLKKPHEKAGQYPSGGPIQDKIDLYHYLAPSIDLVCPDIYVTNFREICDVYASQGALFIPETRQDIHYISHAIYAYTQYPCLGYSPFGIEDFANEDSQETNNHHIMKLLGIVKEAFHPEGTQYYLKKIYQQLSSFEKILLKKRGTDDLWSFLNDNEEKCIERTMNDLKINVQFLDNQDCLPIGVGCILKEDKYLYIYGMRFFASLFSLKTNEYIGILELEEGHFENGQWIVERVLNGDEQYFIAVGNNPRFLRVHYHQYSE</sequence>
<comment type="caution">
    <text evidence="3">The sequence shown here is derived from an EMBL/GenBank/DDBJ whole genome shotgun (WGS) entry which is preliminary data.</text>
</comment>
<dbReference type="InterPro" id="IPR031330">
    <property type="entry name" value="Gly_Hdrlase_35_cat"/>
</dbReference>
<dbReference type="Pfam" id="PF18120">
    <property type="entry name" value="DUF5597"/>
    <property type="match status" value="1"/>
</dbReference>
<dbReference type="Pfam" id="PF01301">
    <property type="entry name" value="Glyco_hydro_35"/>
    <property type="match status" value="1"/>
</dbReference>
<feature type="domain" description="PLD phosphodiesterase" evidence="2">
    <location>
        <begin position="6"/>
        <end position="35"/>
    </location>
</feature>
<protein>
    <submittedName>
        <fullName evidence="3">Beta-galactosidase GanA</fullName>
    </submittedName>
</protein>
<name>A0A4R3ZB15_9FIRM</name>
<dbReference type="InterPro" id="IPR001736">
    <property type="entry name" value="PLipase_D/transphosphatidylase"/>
</dbReference>